<dbReference type="GO" id="GO:0016757">
    <property type="term" value="F:glycosyltransferase activity"/>
    <property type="evidence" value="ECO:0007669"/>
    <property type="project" value="UniProtKB-KW"/>
</dbReference>
<dbReference type="InterPro" id="IPR029057">
    <property type="entry name" value="PRTase-like"/>
</dbReference>
<keyword evidence="1" id="KW-0808">Transferase</keyword>
<dbReference type="AlphaFoldDB" id="A0A1Y4MKA2"/>
<dbReference type="EMBL" id="NFKP01000011">
    <property type="protein sequence ID" value="OUP69174.1"/>
    <property type="molecule type" value="Genomic_DNA"/>
</dbReference>
<dbReference type="CDD" id="cd06223">
    <property type="entry name" value="PRTases_typeI"/>
    <property type="match status" value="1"/>
</dbReference>
<gene>
    <name evidence="1" type="ORF">B5F11_09900</name>
</gene>
<evidence type="ECO:0000313" key="1">
    <source>
        <dbReference type="EMBL" id="OUP69174.1"/>
    </source>
</evidence>
<comment type="caution">
    <text evidence="1">The sequence shown here is derived from an EMBL/GenBank/DDBJ whole genome shotgun (WGS) entry which is preliminary data.</text>
</comment>
<proteinExistence type="predicted"/>
<dbReference type="Proteomes" id="UP000196386">
    <property type="component" value="Unassembled WGS sequence"/>
</dbReference>
<dbReference type="InterPro" id="IPR000836">
    <property type="entry name" value="PRTase_dom"/>
</dbReference>
<protein>
    <submittedName>
        <fullName evidence="1">Orotate phosphoribosyltransferase</fullName>
    </submittedName>
</protein>
<keyword evidence="1" id="KW-0328">Glycosyltransferase</keyword>
<sequence>MQDEYIRGILIIWQILPVQALTDEFGGAFMPMDPITIRSSSNSNLEINAIPGHFVTSHSHINYYIDITAMKHDFTMAREAAETLAGRFSYEKPVDTIICMDGTEVIGAFLAQALAKSSAYTVNSQKNIYVVPPEFSTNGQIIFRDNLEPMIAGHHVLLLLASVTTGKTIHRALECIAYYKGYTEGIAAIFSACDEIEGHTIHHLFSCANIPDYTTCSFRDCKMCHDGVPIDALANSFGFSTLR</sequence>
<accession>A0A1Y4MKA2</accession>
<dbReference type="SUPFAM" id="SSF53271">
    <property type="entry name" value="PRTase-like"/>
    <property type="match status" value="1"/>
</dbReference>
<organism evidence="1 2">
    <name type="scientific">Anaerotruncus colihominis</name>
    <dbReference type="NCBI Taxonomy" id="169435"/>
    <lineage>
        <taxon>Bacteria</taxon>
        <taxon>Bacillati</taxon>
        <taxon>Bacillota</taxon>
        <taxon>Clostridia</taxon>
        <taxon>Eubacteriales</taxon>
        <taxon>Oscillospiraceae</taxon>
        <taxon>Anaerotruncus</taxon>
    </lineage>
</organism>
<evidence type="ECO:0000313" key="2">
    <source>
        <dbReference type="Proteomes" id="UP000196386"/>
    </source>
</evidence>
<dbReference type="Gene3D" id="3.40.50.2020">
    <property type="match status" value="1"/>
</dbReference>
<name>A0A1Y4MKA2_9FIRM</name>
<reference evidence="2" key="1">
    <citation type="submission" date="2017-04" db="EMBL/GenBank/DDBJ databases">
        <title>Function of individual gut microbiota members based on whole genome sequencing of pure cultures obtained from chicken caecum.</title>
        <authorList>
            <person name="Medvecky M."/>
            <person name="Cejkova D."/>
            <person name="Polansky O."/>
            <person name="Karasova D."/>
            <person name="Kubasova T."/>
            <person name="Cizek A."/>
            <person name="Rychlik I."/>
        </authorList>
    </citation>
    <scope>NUCLEOTIDE SEQUENCE [LARGE SCALE GENOMIC DNA]</scope>
    <source>
        <strain evidence="2">An175</strain>
    </source>
</reference>